<keyword evidence="2" id="KW-0441">Lipid A biosynthesis</keyword>
<dbReference type="GO" id="GO:0008780">
    <property type="term" value="F:acyl-[acyl-carrier-protein]-UDP-N-acetylglucosamine O-acyltransferase activity"/>
    <property type="evidence" value="ECO:0007669"/>
    <property type="project" value="InterPro"/>
</dbReference>
<gene>
    <name evidence="7" type="ORF">IPP15_17380</name>
</gene>
<evidence type="ECO:0000256" key="1">
    <source>
        <dbReference type="ARBA" id="ARBA00022516"/>
    </source>
</evidence>
<dbReference type="PANTHER" id="PTHR43480">
    <property type="entry name" value="ACYL-[ACYL-CARRIER-PROTEIN]--UDP-N-ACETYLGLUCOSAMINE O-ACYLTRANSFERASE"/>
    <property type="match status" value="1"/>
</dbReference>
<dbReference type="GO" id="GO:0016020">
    <property type="term" value="C:membrane"/>
    <property type="evidence" value="ECO:0007669"/>
    <property type="project" value="GOC"/>
</dbReference>
<dbReference type="Proteomes" id="UP000808337">
    <property type="component" value="Unassembled WGS sequence"/>
</dbReference>
<comment type="caution">
    <text evidence="7">The sequence shown here is derived from an EMBL/GenBank/DDBJ whole genome shotgun (WGS) entry which is preliminary data.</text>
</comment>
<name>A0A9D7SY50_9BACT</name>
<evidence type="ECO:0000256" key="5">
    <source>
        <dbReference type="ARBA" id="ARBA00023315"/>
    </source>
</evidence>
<reference evidence="7 8" key="1">
    <citation type="submission" date="2020-10" db="EMBL/GenBank/DDBJ databases">
        <title>Connecting structure to function with the recovery of over 1000 high-quality activated sludge metagenome-assembled genomes encoding full-length rRNA genes using long-read sequencing.</title>
        <authorList>
            <person name="Singleton C.M."/>
            <person name="Petriglieri F."/>
            <person name="Kristensen J.M."/>
            <person name="Kirkegaard R.H."/>
            <person name="Michaelsen T.Y."/>
            <person name="Andersen M.H."/>
            <person name="Karst S.M."/>
            <person name="Dueholm M.S."/>
            <person name="Nielsen P.H."/>
            <person name="Albertsen M."/>
        </authorList>
    </citation>
    <scope>NUCLEOTIDE SEQUENCE [LARGE SCALE GENOMIC DNA]</scope>
    <source>
        <strain evidence="7">Ribe_18-Q3-R11-54_MAXAC.273</strain>
    </source>
</reference>
<dbReference type="EMBL" id="JADKGY010000029">
    <property type="protein sequence ID" value="MBK9984113.1"/>
    <property type="molecule type" value="Genomic_DNA"/>
</dbReference>
<dbReference type="InterPro" id="IPR011004">
    <property type="entry name" value="Trimer_LpxA-like_sf"/>
</dbReference>
<evidence type="ECO:0000259" key="6">
    <source>
        <dbReference type="Pfam" id="PF13720"/>
    </source>
</evidence>
<evidence type="ECO:0000313" key="8">
    <source>
        <dbReference type="Proteomes" id="UP000808337"/>
    </source>
</evidence>
<keyword evidence="1" id="KW-0444">Lipid biosynthesis</keyword>
<evidence type="ECO:0000256" key="2">
    <source>
        <dbReference type="ARBA" id="ARBA00022556"/>
    </source>
</evidence>
<dbReference type="AlphaFoldDB" id="A0A9D7SY50"/>
<keyword evidence="4" id="KW-0443">Lipid metabolism</keyword>
<protein>
    <recommendedName>
        <fullName evidence="6">UDP N-acetylglucosamine O-acyltransferase C-terminal domain-containing protein</fullName>
    </recommendedName>
</protein>
<accession>A0A9D7SY50</accession>
<dbReference type="GO" id="GO:0009245">
    <property type="term" value="P:lipid A biosynthetic process"/>
    <property type="evidence" value="ECO:0007669"/>
    <property type="project" value="UniProtKB-KW"/>
</dbReference>
<dbReference type="PANTHER" id="PTHR43480:SF1">
    <property type="entry name" value="ACYL-[ACYL-CARRIER-PROTEIN]--UDP-N-ACETYLGLUCOSAMINE O-ACYLTRANSFERASE, MITOCHONDRIAL-RELATED"/>
    <property type="match status" value="1"/>
</dbReference>
<evidence type="ECO:0000256" key="3">
    <source>
        <dbReference type="ARBA" id="ARBA00022679"/>
    </source>
</evidence>
<dbReference type="InterPro" id="IPR010137">
    <property type="entry name" value="Lipid_A_LpxA"/>
</dbReference>
<dbReference type="Pfam" id="PF13720">
    <property type="entry name" value="Acetyltransf_11"/>
    <property type="match status" value="1"/>
</dbReference>
<feature type="domain" description="UDP N-acetylglucosamine O-acyltransferase C-terminal" evidence="6">
    <location>
        <begin position="182"/>
        <end position="230"/>
    </location>
</feature>
<dbReference type="InterPro" id="IPR029098">
    <property type="entry name" value="Acetyltransf_C"/>
</dbReference>
<dbReference type="SUPFAM" id="SSF51161">
    <property type="entry name" value="Trimeric LpxA-like enzymes"/>
    <property type="match status" value="1"/>
</dbReference>
<keyword evidence="5" id="KW-0012">Acyltransferase</keyword>
<evidence type="ECO:0000256" key="4">
    <source>
        <dbReference type="ARBA" id="ARBA00023098"/>
    </source>
</evidence>
<proteinExistence type="predicted"/>
<sequence length="258" mass="28633">MESSHDNIIHPTAILEGEIRMGRGNRIGPNAVLKGNIEIGDHNIIDTGVYIENNVRLGNHNHLYPYVVIGSVGEMGAKGDVLIADSWVNIHNEVTIREFSCVNSPFYYPETCINDKVYVMNKCYIAHDCFLGRGAILSAGVLLGGRVVIGEFSNFGLGATVHQRMHIGTRVMVGMQTVVTKDILPYSLVAGNPARIHRFNRLGAERGGMTEEQVEEMESIFKSGIKNHTKSENPAMMEINEFLKEHPNSLLEMKANRE</sequence>
<organism evidence="7 8">
    <name type="scientific">Candidatus Opimibacter skivensis</name>
    <dbReference type="NCBI Taxonomy" id="2982028"/>
    <lineage>
        <taxon>Bacteria</taxon>
        <taxon>Pseudomonadati</taxon>
        <taxon>Bacteroidota</taxon>
        <taxon>Saprospiria</taxon>
        <taxon>Saprospirales</taxon>
        <taxon>Saprospiraceae</taxon>
        <taxon>Candidatus Opimibacter</taxon>
    </lineage>
</organism>
<evidence type="ECO:0000313" key="7">
    <source>
        <dbReference type="EMBL" id="MBK9984113.1"/>
    </source>
</evidence>
<keyword evidence="3" id="KW-0808">Transferase</keyword>
<dbReference type="Gene3D" id="2.160.10.10">
    <property type="entry name" value="Hexapeptide repeat proteins"/>
    <property type="match status" value="1"/>
</dbReference>